<gene>
    <name evidence="3" type="ORF">B0H15DRAFT_957324</name>
</gene>
<sequence>MTLFFAGGGTAACIIASRLATAFPDLQILVLESGPTTKDKMDHIQPGHYITHPRSRQQDGAVLHVEGIGARCRPAPSWFRLGAASAAAQVWESGWSAKEMIPMLRSLIRKSPTHGATAPLKVSYGGEDRPYREEGNGLDLASINVFFRMPKWISSDARRSDVAHHYIYNKTWKNLSVLDGCLVRRVVIENDVATGVEYLFNNQIHESAPQDIRTVKARKMVVVSAGTMGSPLILERSGVGKKEVLERAGIPVVAELPGVGENYQGEFSVILAAT</sequence>
<comment type="caution">
    <text evidence="3">The sequence shown here is derived from an EMBL/GenBank/DDBJ whole genome shotgun (WGS) entry which is preliminary data.</text>
</comment>
<organism evidence="3 4">
    <name type="scientific">Mycena belliarum</name>
    <dbReference type="NCBI Taxonomy" id="1033014"/>
    <lineage>
        <taxon>Eukaryota</taxon>
        <taxon>Fungi</taxon>
        <taxon>Dikarya</taxon>
        <taxon>Basidiomycota</taxon>
        <taxon>Agaricomycotina</taxon>
        <taxon>Agaricomycetes</taxon>
        <taxon>Agaricomycetidae</taxon>
        <taxon>Agaricales</taxon>
        <taxon>Marasmiineae</taxon>
        <taxon>Mycenaceae</taxon>
        <taxon>Mycena</taxon>
    </lineage>
</organism>
<accession>A0AAD6TRB5</accession>
<dbReference type="Proteomes" id="UP001222325">
    <property type="component" value="Unassembled WGS sequence"/>
</dbReference>
<dbReference type="EMBL" id="JARJCN010000117">
    <property type="protein sequence ID" value="KAJ7073334.1"/>
    <property type="molecule type" value="Genomic_DNA"/>
</dbReference>
<proteinExistence type="inferred from homology"/>
<dbReference type="SUPFAM" id="SSF51905">
    <property type="entry name" value="FAD/NAD(P)-binding domain"/>
    <property type="match status" value="1"/>
</dbReference>
<dbReference type="Pfam" id="PF00732">
    <property type="entry name" value="GMC_oxred_N"/>
    <property type="match status" value="1"/>
</dbReference>
<dbReference type="PANTHER" id="PTHR11552">
    <property type="entry name" value="GLUCOSE-METHANOL-CHOLINE GMC OXIDOREDUCTASE"/>
    <property type="match status" value="1"/>
</dbReference>
<evidence type="ECO:0000259" key="2">
    <source>
        <dbReference type="PROSITE" id="PS00624"/>
    </source>
</evidence>
<dbReference type="InterPro" id="IPR000172">
    <property type="entry name" value="GMC_OxRdtase_N"/>
</dbReference>
<dbReference type="AlphaFoldDB" id="A0AAD6TRB5"/>
<dbReference type="InterPro" id="IPR036188">
    <property type="entry name" value="FAD/NAD-bd_sf"/>
</dbReference>
<protein>
    <recommendedName>
        <fullName evidence="2">Glucose-methanol-choline oxidoreductase N-terminal domain-containing protein</fullName>
    </recommendedName>
</protein>
<feature type="domain" description="Glucose-methanol-choline oxidoreductase N-terminal" evidence="2">
    <location>
        <begin position="226"/>
        <end position="240"/>
    </location>
</feature>
<comment type="similarity">
    <text evidence="1">Belongs to the GMC oxidoreductase family.</text>
</comment>
<dbReference type="GO" id="GO:0050660">
    <property type="term" value="F:flavin adenine dinucleotide binding"/>
    <property type="evidence" value="ECO:0007669"/>
    <property type="project" value="InterPro"/>
</dbReference>
<dbReference type="Gene3D" id="3.50.50.60">
    <property type="entry name" value="FAD/NAD(P)-binding domain"/>
    <property type="match status" value="2"/>
</dbReference>
<evidence type="ECO:0000256" key="1">
    <source>
        <dbReference type="ARBA" id="ARBA00010790"/>
    </source>
</evidence>
<evidence type="ECO:0000313" key="4">
    <source>
        <dbReference type="Proteomes" id="UP001222325"/>
    </source>
</evidence>
<reference evidence="3" key="1">
    <citation type="submission" date="2023-03" db="EMBL/GenBank/DDBJ databases">
        <title>Massive genome expansion in bonnet fungi (Mycena s.s.) driven by repeated elements and novel gene families across ecological guilds.</title>
        <authorList>
            <consortium name="Lawrence Berkeley National Laboratory"/>
            <person name="Harder C.B."/>
            <person name="Miyauchi S."/>
            <person name="Viragh M."/>
            <person name="Kuo A."/>
            <person name="Thoen E."/>
            <person name="Andreopoulos B."/>
            <person name="Lu D."/>
            <person name="Skrede I."/>
            <person name="Drula E."/>
            <person name="Henrissat B."/>
            <person name="Morin E."/>
            <person name="Kohler A."/>
            <person name="Barry K."/>
            <person name="LaButti K."/>
            <person name="Morin E."/>
            <person name="Salamov A."/>
            <person name="Lipzen A."/>
            <person name="Mereny Z."/>
            <person name="Hegedus B."/>
            <person name="Baldrian P."/>
            <person name="Stursova M."/>
            <person name="Weitz H."/>
            <person name="Taylor A."/>
            <person name="Grigoriev I.V."/>
            <person name="Nagy L.G."/>
            <person name="Martin F."/>
            <person name="Kauserud H."/>
        </authorList>
    </citation>
    <scope>NUCLEOTIDE SEQUENCE</scope>
    <source>
        <strain evidence="3">CBHHK173m</strain>
    </source>
</reference>
<keyword evidence="4" id="KW-1185">Reference proteome</keyword>
<name>A0AAD6TRB5_9AGAR</name>
<evidence type="ECO:0000313" key="3">
    <source>
        <dbReference type="EMBL" id="KAJ7073334.1"/>
    </source>
</evidence>
<dbReference type="PANTHER" id="PTHR11552:SF78">
    <property type="entry name" value="GLUCOSE-METHANOL-CHOLINE OXIDOREDUCTASE N-TERMINAL DOMAIN-CONTAINING PROTEIN"/>
    <property type="match status" value="1"/>
</dbReference>
<dbReference type="InterPro" id="IPR012132">
    <property type="entry name" value="GMC_OxRdtase"/>
</dbReference>
<dbReference type="GO" id="GO:0016614">
    <property type="term" value="F:oxidoreductase activity, acting on CH-OH group of donors"/>
    <property type="evidence" value="ECO:0007669"/>
    <property type="project" value="InterPro"/>
</dbReference>
<dbReference type="PROSITE" id="PS00624">
    <property type="entry name" value="GMC_OXRED_2"/>
    <property type="match status" value="1"/>
</dbReference>